<dbReference type="RefSeq" id="WP_143159455.1">
    <property type="nucleotide sequence ID" value="NZ_FRAW01000027.1"/>
</dbReference>
<dbReference type="EMBL" id="FRAW01000027">
    <property type="protein sequence ID" value="SHK97363.1"/>
    <property type="molecule type" value="Genomic_DNA"/>
</dbReference>
<evidence type="ECO:0000313" key="1">
    <source>
        <dbReference type="EMBL" id="SHK97363.1"/>
    </source>
</evidence>
<reference evidence="2" key="1">
    <citation type="submission" date="2016-11" db="EMBL/GenBank/DDBJ databases">
        <authorList>
            <person name="Varghese N."/>
            <person name="Submissions S."/>
        </authorList>
    </citation>
    <scope>NUCLEOTIDE SEQUENCE [LARGE SCALE GENOMIC DNA]</scope>
    <source>
        <strain evidence="2">UWOS</strain>
    </source>
</reference>
<protein>
    <recommendedName>
        <fullName evidence="3">Lipoprotein</fullName>
    </recommendedName>
</protein>
<accession>A0A1M6WUG2</accession>
<organism evidence="1 2">
    <name type="scientific">Fibrobacter intestinalis</name>
    <dbReference type="NCBI Taxonomy" id="28122"/>
    <lineage>
        <taxon>Bacteria</taxon>
        <taxon>Pseudomonadati</taxon>
        <taxon>Fibrobacterota</taxon>
        <taxon>Fibrobacteria</taxon>
        <taxon>Fibrobacterales</taxon>
        <taxon>Fibrobacteraceae</taxon>
        <taxon>Fibrobacter</taxon>
    </lineage>
</organism>
<keyword evidence="2" id="KW-1185">Reference proteome</keyword>
<name>A0A1M6WUG2_9BACT</name>
<dbReference type="PROSITE" id="PS51257">
    <property type="entry name" value="PROKAR_LIPOPROTEIN"/>
    <property type="match status" value="1"/>
</dbReference>
<evidence type="ECO:0000313" key="2">
    <source>
        <dbReference type="Proteomes" id="UP000184275"/>
    </source>
</evidence>
<gene>
    <name evidence="1" type="ORF">SAMN05720469_12711</name>
</gene>
<evidence type="ECO:0008006" key="3">
    <source>
        <dbReference type="Google" id="ProtNLM"/>
    </source>
</evidence>
<dbReference type="Proteomes" id="UP000184275">
    <property type="component" value="Unassembled WGS sequence"/>
</dbReference>
<proteinExistence type="predicted"/>
<dbReference type="AlphaFoldDB" id="A0A1M6WUG2"/>
<sequence>MIPKLIAPLLLAGGCVFLCTSCSFKELYEEEACNTVTRILQKEGNGIYYGLGKNSAKCEELHLGEPMIADNYYPNAMACLDNNLRIRVVVELTDSSVKVSIPPRTYASESELLKIPNPCPHAKY</sequence>